<feature type="transmembrane region" description="Helical" evidence="10">
    <location>
        <begin position="212"/>
        <end position="236"/>
    </location>
</feature>
<evidence type="ECO:0000313" key="13">
    <source>
        <dbReference type="Proteomes" id="UP000007799"/>
    </source>
</evidence>
<evidence type="ECO:0000256" key="6">
    <source>
        <dbReference type="ARBA" id="ARBA00022989"/>
    </source>
</evidence>
<feature type="transmembrane region" description="Helical" evidence="10">
    <location>
        <begin position="248"/>
        <end position="273"/>
    </location>
</feature>
<feature type="transmembrane region" description="Helical" evidence="10">
    <location>
        <begin position="456"/>
        <end position="477"/>
    </location>
</feature>
<feature type="transmembrane region" description="Helical" evidence="10">
    <location>
        <begin position="342"/>
        <end position="363"/>
    </location>
</feature>
<dbReference type="EMBL" id="GL832966">
    <property type="protein sequence ID" value="EGD73390.1"/>
    <property type="molecule type" value="Genomic_DNA"/>
</dbReference>
<evidence type="ECO:0000256" key="1">
    <source>
        <dbReference type="ARBA" id="ARBA00004141"/>
    </source>
</evidence>
<dbReference type="AlphaFoldDB" id="F2UAH4"/>
<evidence type="ECO:0000256" key="7">
    <source>
        <dbReference type="ARBA" id="ARBA00023065"/>
    </source>
</evidence>
<sequence length="488" mass="51711">MREDHGAMQGTGENGRLPVAGEEEGGHNTQCLHHGDCGCSSSIGNGHRSRLRSERSSTSSIHEPLKPPPDSRIVVEEGTINVRTAEHNQSILSFSAQVLPSLVMSGLGMLAAGALLDIVQHWPVFVGISEMFILCPSLLGLKGNLEMVLASRLSTAAHAHQLSGDKAWSTTYSNLLLIQCQGLVVALAASIMSVILGIIFHQEFSISDTLLIAAASITTASIASLLLGTIMCAIVIASHRHNINPDNVATPIAAALGDLVTLAILAYVGSLLYQTGPSAQGGTSGLVCAFFLLVILPLVYNEVRKRPTEHAILKDRLAWGSILAAMCISSVAGIILERFVTNFQGIAVLAPLINGVGGNLASVQAARISTSFHMRTRENHVRAAVVLFAYVVPVSLFFMVFVNAFQLGHTSITLFFVIGYSLAAMAQVLLLLVIVHKLVAFVWSKQVDPDQIAIPLVTALGDVLGTAALVLCFSVLFKLGDGDMDVGD</sequence>
<dbReference type="Gene3D" id="1.10.357.20">
    <property type="entry name" value="SLC41 divalent cation transporters, integral membrane domain"/>
    <property type="match status" value="2"/>
</dbReference>
<dbReference type="Proteomes" id="UP000007799">
    <property type="component" value="Unassembled WGS sequence"/>
</dbReference>
<evidence type="ECO:0000256" key="8">
    <source>
        <dbReference type="ARBA" id="ARBA00023136"/>
    </source>
</evidence>
<keyword evidence="8 10" id="KW-0472">Membrane</keyword>
<comment type="subcellular location">
    <subcellularLocation>
        <location evidence="1">Membrane</location>
        <topology evidence="1">Multi-pass membrane protein</topology>
    </subcellularLocation>
</comment>
<feature type="region of interest" description="Disordered" evidence="9">
    <location>
        <begin position="46"/>
        <end position="72"/>
    </location>
</feature>
<reference evidence="12" key="1">
    <citation type="submission" date="2009-08" db="EMBL/GenBank/DDBJ databases">
        <title>Annotation of Salpingoeca rosetta.</title>
        <authorList>
            <consortium name="The Broad Institute Genome Sequencing Platform"/>
            <person name="Russ C."/>
            <person name="Cuomo C."/>
            <person name="Burger G."/>
            <person name="Gray M.W."/>
            <person name="Holland P.W.H."/>
            <person name="King N."/>
            <person name="Lang F.B.F."/>
            <person name="Roger A.J."/>
            <person name="Ruiz-Trillo I."/>
            <person name="Young S.K."/>
            <person name="Zeng Q."/>
            <person name="Gargeya S."/>
            <person name="Alvarado L."/>
            <person name="Berlin A."/>
            <person name="Chapman S.B."/>
            <person name="Chen Z."/>
            <person name="Freedman E."/>
            <person name="Gellesch M."/>
            <person name="Goldberg J."/>
            <person name="Griggs A."/>
            <person name="Gujja S."/>
            <person name="Heilman E."/>
            <person name="Heiman D."/>
            <person name="Howarth C."/>
            <person name="Mehta T."/>
            <person name="Neiman D."/>
            <person name="Pearson M."/>
            <person name="Roberts A."/>
            <person name="Saif S."/>
            <person name="Shea T."/>
            <person name="Shenoy N."/>
            <person name="Sisk P."/>
            <person name="Stolte C."/>
            <person name="Sykes S."/>
            <person name="White J."/>
            <person name="Yandava C."/>
            <person name="Haas B."/>
            <person name="Nusbaum C."/>
            <person name="Birren B."/>
        </authorList>
    </citation>
    <scope>NUCLEOTIDE SEQUENCE [LARGE SCALE GENOMIC DNA]</scope>
    <source>
        <strain evidence="12">ATCC 50818</strain>
    </source>
</reference>
<comment type="similarity">
    <text evidence="2">Belongs to the SLC41A transporter family.</text>
</comment>
<evidence type="ECO:0000256" key="4">
    <source>
        <dbReference type="ARBA" id="ARBA00022692"/>
    </source>
</evidence>
<keyword evidence="4 10" id="KW-0812">Transmembrane</keyword>
<dbReference type="Pfam" id="PF01769">
    <property type="entry name" value="MgtE"/>
    <property type="match status" value="2"/>
</dbReference>
<evidence type="ECO:0000256" key="3">
    <source>
        <dbReference type="ARBA" id="ARBA00022448"/>
    </source>
</evidence>
<dbReference type="GeneID" id="16074249"/>
<keyword evidence="7" id="KW-0406">Ion transport</keyword>
<organism evidence="13">
    <name type="scientific">Salpingoeca rosetta (strain ATCC 50818 / BSB-021)</name>
    <dbReference type="NCBI Taxonomy" id="946362"/>
    <lineage>
        <taxon>Eukaryota</taxon>
        <taxon>Choanoflagellata</taxon>
        <taxon>Craspedida</taxon>
        <taxon>Salpingoecidae</taxon>
        <taxon>Salpingoeca</taxon>
    </lineage>
</organism>
<feature type="transmembrane region" description="Helical" evidence="10">
    <location>
        <begin position="384"/>
        <end position="406"/>
    </location>
</feature>
<dbReference type="InterPro" id="IPR045349">
    <property type="entry name" value="SLC41A1-3"/>
</dbReference>
<evidence type="ECO:0000256" key="2">
    <source>
        <dbReference type="ARBA" id="ARBA00009749"/>
    </source>
</evidence>
<dbReference type="GO" id="GO:0008324">
    <property type="term" value="F:monoatomic cation transmembrane transporter activity"/>
    <property type="evidence" value="ECO:0007669"/>
    <property type="project" value="InterPro"/>
</dbReference>
<dbReference type="PANTHER" id="PTHR16228:SF7">
    <property type="entry name" value="SLC41A_MGTE INTEGRAL MEMBRANE DOMAIN-CONTAINING PROTEIN"/>
    <property type="match status" value="1"/>
</dbReference>
<evidence type="ECO:0000256" key="9">
    <source>
        <dbReference type="SAM" id="MobiDB-lite"/>
    </source>
</evidence>
<dbReference type="STRING" id="946362.F2UAH4"/>
<dbReference type="eggNOG" id="KOG3788">
    <property type="taxonomic scope" value="Eukaryota"/>
</dbReference>
<feature type="domain" description="SLC41A/MgtE integral membrane" evidence="11">
    <location>
        <begin position="351"/>
        <end position="472"/>
    </location>
</feature>
<evidence type="ECO:0000256" key="10">
    <source>
        <dbReference type="SAM" id="Phobius"/>
    </source>
</evidence>
<dbReference type="InParanoid" id="F2UAH4"/>
<keyword evidence="3" id="KW-0813">Transport</keyword>
<accession>F2UAH4</accession>
<evidence type="ECO:0000256" key="5">
    <source>
        <dbReference type="ARBA" id="ARBA00022842"/>
    </source>
</evidence>
<dbReference type="FunCoup" id="F2UAH4">
    <property type="interactions" value="214"/>
</dbReference>
<dbReference type="SUPFAM" id="SSF161093">
    <property type="entry name" value="MgtE membrane domain-like"/>
    <property type="match status" value="2"/>
</dbReference>
<protein>
    <submittedName>
        <fullName evidence="12">Solute carrier family 41</fullName>
    </submittedName>
</protein>
<feature type="transmembrane region" description="Helical" evidence="10">
    <location>
        <begin position="412"/>
        <end position="435"/>
    </location>
</feature>
<feature type="transmembrane region" description="Helical" evidence="10">
    <location>
        <begin position="317"/>
        <end position="336"/>
    </location>
</feature>
<dbReference type="OrthoDB" id="5791097at2759"/>
<dbReference type="GO" id="GO:0005886">
    <property type="term" value="C:plasma membrane"/>
    <property type="evidence" value="ECO:0007669"/>
    <property type="project" value="TreeGrafter"/>
</dbReference>
<keyword evidence="13" id="KW-1185">Reference proteome</keyword>
<keyword evidence="6 10" id="KW-1133">Transmembrane helix</keyword>
<dbReference type="KEGG" id="sre:PTSG_05085"/>
<feature type="domain" description="SLC41A/MgtE integral membrane" evidence="11">
    <location>
        <begin position="136"/>
        <end position="267"/>
    </location>
</feature>
<dbReference type="RefSeq" id="XP_004993672.1">
    <property type="nucleotide sequence ID" value="XM_004993615.1"/>
</dbReference>
<dbReference type="OMA" id="WDPDNVT"/>
<dbReference type="InterPro" id="IPR006667">
    <property type="entry name" value="SLC41_membr_dom"/>
</dbReference>
<keyword evidence="5" id="KW-0460">Magnesium</keyword>
<evidence type="ECO:0000313" key="12">
    <source>
        <dbReference type="EMBL" id="EGD73390.1"/>
    </source>
</evidence>
<feature type="transmembrane region" description="Helical" evidence="10">
    <location>
        <begin position="175"/>
        <end position="200"/>
    </location>
</feature>
<feature type="transmembrane region" description="Helical" evidence="10">
    <location>
        <begin position="279"/>
        <end position="296"/>
    </location>
</feature>
<dbReference type="PANTHER" id="PTHR16228">
    <property type="entry name" value="DIVALENT CATION TRANSPORTER SOLUTE CARRIER FAMILY 41"/>
    <property type="match status" value="1"/>
</dbReference>
<name>F2UAH4_SALR5</name>
<proteinExistence type="inferred from homology"/>
<feature type="transmembrane region" description="Helical" evidence="10">
    <location>
        <begin position="98"/>
        <end position="116"/>
    </location>
</feature>
<feature type="region of interest" description="Disordered" evidence="9">
    <location>
        <begin position="1"/>
        <end position="27"/>
    </location>
</feature>
<dbReference type="FunFam" id="1.10.357.20:FF:000001">
    <property type="entry name" value="Solute carrier family 41 member 2"/>
    <property type="match status" value="1"/>
</dbReference>
<evidence type="ECO:0000259" key="11">
    <source>
        <dbReference type="Pfam" id="PF01769"/>
    </source>
</evidence>
<dbReference type="InterPro" id="IPR036739">
    <property type="entry name" value="SLC41_membr_dom_sf"/>
</dbReference>
<feature type="transmembrane region" description="Helical" evidence="10">
    <location>
        <begin position="122"/>
        <end position="141"/>
    </location>
</feature>
<gene>
    <name evidence="12" type="ORF">PTSG_05085</name>
</gene>